<evidence type="ECO:0000313" key="2">
    <source>
        <dbReference type="Proteomes" id="UP000712600"/>
    </source>
</evidence>
<dbReference type="AlphaFoldDB" id="A0A8S9QM00"/>
<organism evidence="1 2">
    <name type="scientific">Brassica cretica</name>
    <name type="common">Mustard</name>
    <dbReference type="NCBI Taxonomy" id="69181"/>
    <lineage>
        <taxon>Eukaryota</taxon>
        <taxon>Viridiplantae</taxon>
        <taxon>Streptophyta</taxon>
        <taxon>Embryophyta</taxon>
        <taxon>Tracheophyta</taxon>
        <taxon>Spermatophyta</taxon>
        <taxon>Magnoliopsida</taxon>
        <taxon>eudicotyledons</taxon>
        <taxon>Gunneridae</taxon>
        <taxon>Pentapetalae</taxon>
        <taxon>rosids</taxon>
        <taxon>malvids</taxon>
        <taxon>Brassicales</taxon>
        <taxon>Brassicaceae</taxon>
        <taxon>Brassiceae</taxon>
        <taxon>Brassica</taxon>
    </lineage>
</organism>
<reference evidence="1" key="1">
    <citation type="submission" date="2019-12" db="EMBL/GenBank/DDBJ databases">
        <title>Genome sequencing and annotation of Brassica cretica.</title>
        <authorList>
            <person name="Studholme D.J."/>
            <person name="Sarris P."/>
        </authorList>
    </citation>
    <scope>NUCLEOTIDE SEQUENCE</scope>
    <source>
        <strain evidence="1">PFS-109/04</strain>
        <tissue evidence="1">Leaf</tissue>
    </source>
</reference>
<protein>
    <submittedName>
        <fullName evidence="1">Uncharacterized protein</fullName>
    </submittedName>
</protein>
<evidence type="ECO:0000313" key="1">
    <source>
        <dbReference type="EMBL" id="KAF3541721.1"/>
    </source>
</evidence>
<proteinExistence type="predicted"/>
<gene>
    <name evidence="1" type="ORF">F2Q69_00020406</name>
</gene>
<sequence>MHGLMSYRRFGRARSLRSDRAEGTFGRYVATEPWLERSDRAEHVFGRCVAIFFKLLSDDSHLDVNFVATVFDPNRRDLLVKGLQKRVGDGNSISVWTEKWIEDEKDGYGLRAPWIKNITFNVNLRVRELIDFQSRRWNTQALEEVFVPSDIQILLKNQPVTSKEDFWAWKYNKSGAYSVKSDTGWQLKKKPRICVGQYP</sequence>
<dbReference type="EMBL" id="QGKX02001290">
    <property type="protein sequence ID" value="KAF3541721.1"/>
    <property type="molecule type" value="Genomic_DNA"/>
</dbReference>
<dbReference type="Proteomes" id="UP000712600">
    <property type="component" value="Unassembled WGS sequence"/>
</dbReference>
<name>A0A8S9QM00_BRACR</name>
<comment type="caution">
    <text evidence="1">The sequence shown here is derived from an EMBL/GenBank/DDBJ whole genome shotgun (WGS) entry which is preliminary data.</text>
</comment>
<accession>A0A8S9QM00</accession>